<dbReference type="AlphaFoldDB" id="A0A0A9EFG0"/>
<feature type="transmembrane region" description="Helical" evidence="1">
    <location>
        <begin position="6"/>
        <end position="25"/>
    </location>
</feature>
<name>A0A0A9EFG0_ARUDO</name>
<keyword evidence="1" id="KW-1133">Transmembrane helix</keyword>
<evidence type="ECO:0000313" key="2">
    <source>
        <dbReference type="EMBL" id="JAD98816.1"/>
    </source>
</evidence>
<proteinExistence type="predicted"/>
<organism evidence="2">
    <name type="scientific">Arundo donax</name>
    <name type="common">Giant reed</name>
    <name type="synonym">Donax arundinaceus</name>
    <dbReference type="NCBI Taxonomy" id="35708"/>
    <lineage>
        <taxon>Eukaryota</taxon>
        <taxon>Viridiplantae</taxon>
        <taxon>Streptophyta</taxon>
        <taxon>Embryophyta</taxon>
        <taxon>Tracheophyta</taxon>
        <taxon>Spermatophyta</taxon>
        <taxon>Magnoliopsida</taxon>
        <taxon>Liliopsida</taxon>
        <taxon>Poales</taxon>
        <taxon>Poaceae</taxon>
        <taxon>PACMAD clade</taxon>
        <taxon>Arundinoideae</taxon>
        <taxon>Arundineae</taxon>
        <taxon>Arundo</taxon>
    </lineage>
</organism>
<evidence type="ECO:0000256" key="1">
    <source>
        <dbReference type="SAM" id="Phobius"/>
    </source>
</evidence>
<keyword evidence="1" id="KW-0812">Transmembrane</keyword>
<accession>A0A0A9EFG0</accession>
<protein>
    <submittedName>
        <fullName evidence="2">Uncharacterized protein</fullName>
    </submittedName>
</protein>
<keyword evidence="1" id="KW-0472">Membrane</keyword>
<dbReference type="EMBL" id="GBRH01199079">
    <property type="protein sequence ID" value="JAD98816.1"/>
    <property type="molecule type" value="Transcribed_RNA"/>
</dbReference>
<sequence>MMTALLWVGLFSSIFPFILLCLLLLSKQHNAYESLLLFQAYKPFTVAAGSYATSHQLFF</sequence>
<reference evidence="2" key="2">
    <citation type="journal article" date="2015" name="Data Brief">
        <title>Shoot transcriptome of the giant reed, Arundo donax.</title>
        <authorList>
            <person name="Barrero R.A."/>
            <person name="Guerrero F.D."/>
            <person name="Moolhuijzen P."/>
            <person name="Goolsby J.A."/>
            <person name="Tidwell J."/>
            <person name="Bellgard S.E."/>
            <person name="Bellgard M.I."/>
        </authorList>
    </citation>
    <scope>NUCLEOTIDE SEQUENCE</scope>
    <source>
        <tissue evidence="2">Shoot tissue taken approximately 20 cm above the soil surface</tissue>
    </source>
</reference>
<reference evidence="2" key="1">
    <citation type="submission" date="2014-09" db="EMBL/GenBank/DDBJ databases">
        <authorList>
            <person name="Magalhaes I.L.F."/>
            <person name="Oliveira U."/>
            <person name="Santos F.R."/>
            <person name="Vidigal T.H.D.A."/>
            <person name="Brescovit A.D."/>
            <person name="Santos A.J."/>
        </authorList>
    </citation>
    <scope>NUCLEOTIDE SEQUENCE</scope>
    <source>
        <tissue evidence="2">Shoot tissue taken approximately 20 cm above the soil surface</tissue>
    </source>
</reference>